<dbReference type="eggNOG" id="ENOG50327QR">
    <property type="taxonomic scope" value="Bacteria"/>
</dbReference>
<sequence length="66" mass="7580">MHLYTFSHVLQVFILGFIGGFFIGGLLISKFRFAGVIEKEVKIRIPKRKIPSVATTEYPIVSYKNY</sequence>
<proteinExistence type="predicted"/>
<accession>S0FKE6</accession>
<feature type="transmembrane region" description="Helical" evidence="1">
    <location>
        <begin position="6"/>
        <end position="29"/>
    </location>
</feature>
<dbReference type="EMBL" id="AORV01000028">
    <property type="protein sequence ID" value="EMS72312.1"/>
    <property type="molecule type" value="Genomic_DNA"/>
</dbReference>
<evidence type="ECO:0000313" key="2">
    <source>
        <dbReference type="EMBL" id="EMS72312.1"/>
    </source>
</evidence>
<protein>
    <submittedName>
        <fullName evidence="2">Uncharacterized protein</fullName>
    </submittedName>
</protein>
<comment type="caution">
    <text evidence="2">The sequence shown here is derived from an EMBL/GenBank/DDBJ whole genome shotgun (WGS) entry which is preliminary data.</text>
</comment>
<keyword evidence="1" id="KW-0472">Membrane</keyword>
<name>S0FKE6_RUMCE</name>
<keyword evidence="1" id="KW-0812">Transmembrane</keyword>
<evidence type="ECO:0000256" key="1">
    <source>
        <dbReference type="SAM" id="Phobius"/>
    </source>
</evidence>
<keyword evidence="1" id="KW-1133">Transmembrane helix</keyword>
<dbReference type="STRING" id="1195236.CTER_1710"/>
<dbReference type="AlphaFoldDB" id="S0FKE6"/>
<organism evidence="2 3">
    <name type="scientific">Ruminiclostridium cellobioparum subsp. termitidis CT1112</name>
    <dbReference type="NCBI Taxonomy" id="1195236"/>
    <lineage>
        <taxon>Bacteria</taxon>
        <taxon>Bacillati</taxon>
        <taxon>Bacillota</taxon>
        <taxon>Clostridia</taxon>
        <taxon>Eubacteriales</taxon>
        <taxon>Oscillospiraceae</taxon>
        <taxon>Ruminiclostridium</taxon>
    </lineage>
</organism>
<gene>
    <name evidence="2" type="ORF">CTER_1710</name>
</gene>
<dbReference type="RefSeq" id="WP_004625305.1">
    <property type="nucleotide sequence ID" value="NZ_AORV01000028.1"/>
</dbReference>
<reference evidence="2 3" key="1">
    <citation type="journal article" date="2013" name="Genome Announc.">
        <title>Draft Genome Sequence of the Cellulolytic, Mesophilic, Anaerobic Bacterium Clostridium termitidis Strain CT1112 (DSM 5398).</title>
        <authorList>
            <person name="Lal S."/>
            <person name="Ramachandran U."/>
            <person name="Zhang X."/>
            <person name="Munir R."/>
            <person name="Sparling R."/>
            <person name="Levin D.B."/>
        </authorList>
    </citation>
    <scope>NUCLEOTIDE SEQUENCE [LARGE SCALE GENOMIC DNA]</scope>
    <source>
        <strain evidence="2 3">CT1112</strain>
    </source>
</reference>
<keyword evidence="3" id="KW-1185">Reference proteome</keyword>
<dbReference type="Proteomes" id="UP000014155">
    <property type="component" value="Unassembled WGS sequence"/>
</dbReference>
<evidence type="ECO:0000313" key="3">
    <source>
        <dbReference type="Proteomes" id="UP000014155"/>
    </source>
</evidence>